<comment type="caution">
    <text evidence="1">The sequence shown here is derived from an EMBL/GenBank/DDBJ whole genome shotgun (WGS) entry which is preliminary data.</text>
</comment>
<gene>
    <name evidence="1" type="ORF">ABEU19_000663</name>
</gene>
<accession>A0ABW9FNX0</accession>
<name>A0ABW9FNX0_9NOCA</name>
<dbReference type="EMBL" id="JBDLNU010000001">
    <property type="protein sequence ID" value="MFM1727207.1"/>
    <property type="molecule type" value="Genomic_DNA"/>
</dbReference>
<dbReference type="RefSeq" id="WP_348608402.1">
    <property type="nucleotide sequence ID" value="NZ_CP157276.1"/>
</dbReference>
<keyword evidence="2" id="KW-1185">Reference proteome</keyword>
<organism evidence="1 2">
    <name type="scientific">Prescottella soli</name>
    <dbReference type="NCBI Taxonomy" id="1543852"/>
    <lineage>
        <taxon>Bacteria</taxon>
        <taxon>Bacillati</taxon>
        <taxon>Actinomycetota</taxon>
        <taxon>Actinomycetes</taxon>
        <taxon>Mycobacteriales</taxon>
        <taxon>Nocardiaceae</taxon>
        <taxon>Prescottella</taxon>
    </lineage>
</organism>
<dbReference type="Proteomes" id="UP001629744">
    <property type="component" value="Unassembled WGS sequence"/>
</dbReference>
<evidence type="ECO:0000313" key="1">
    <source>
        <dbReference type="EMBL" id="MFM1727207.1"/>
    </source>
</evidence>
<evidence type="ECO:0000313" key="2">
    <source>
        <dbReference type="Proteomes" id="UP001629744"/>
    </source>
</evidence>
<sequence length="44" mass="4757">MSAERRLVDVAERARSGTVESDWIDRVIATLQSAFAPPQALGVS</sequence>
<proteinExistence type="predicted"/>
<reference evidence="1 2" key="1">
    <citation type="submission" date="2023-11" db="EMBL/GenBank/DDBJ databases">
        <authorList>
            <person name="Val-Calvo J."/>
            <person name="Scortti M."/>
            <person name="Vazquez-Boland J."/>
        </authorList>
    </citation>
    <scope>NUCLEOTIDE SEQUENCE [LARGE SCALE GENOMIC DNA]</scope>
    <source>
        <strain evidence="1 2">DSM 46662</strain>
    </source>
</reference>
<protein>
    <submittedName>
        <fullName evidence="1">Uncharacterized protein</fullName>
    </submittedName>
</protein>